<keyword evidence="2" id="KW-0560">Oxidoreductase</keyword>
<dbReference type="SUPFAM" id="SSF51905">
    <property type="entry name" value="FAD/NAD(P)-binding domain"/>
    <property type="match status" value="1"/>
</dbReference>
<feature type="domain" description="4Fe-4S ferredoxin-type" evidence="5">
    <location>
        <begin position="484"/>
        <end position="514"/>
    </location>
</feature>
<dbReference type="PROSITE" id="PS00198">
    <property type="entry name" value="4FE4S_FER_1"/>
    <property type="match status" value="1"/>
</dbReference>
<dbReference type="InterPro" id="IPR042204">
    <property type="entry name" value="2Fe-2S-bd_N"/>
</dbReference>
<dbReference type="InterPro" id="IPR041854">
    <property type="entry name" value="BFD-like_2Fe2S-bd_dom_sf"/>
</dbReference>
<dbReference type="InterPro" id="IPR017900">
    <property type="entry name" value="4Fe4S_Fe_S_CS"/>
</dbReference>
<organism evidence="6 7">
    <name type="scientific">Desulfosarcina alkanivorans</name>
    <dbReference type="NCBI Taxonomy" id="571177"/>
    <lineage>
        <taxon>Bacteria</taxon>
        <taxon>Pseudomonadati</taxon>
        <taxon>Thermodesulfobacteriota</taxon>
        <taxon>Desulfobacteria</taxon>
        <taxon>Desulfobacterales</taxon>
        <taxon>Desulfosarcinaceae</taxon>
        <taxon>Desulfosarcina</taxon>
    </lineage>
</organism>
<keyword evidence="3" id="KW-0408">Iron</keyword>
<dbReference type="Pfam" id="PF13510">
    <property type="entry name" value="Fer2_4"/>
    <property type="match status" value="1"/>
</dbReference>
<dbReference type="Pfam" id="PF00037">
    <property type="entry name" value="Fer4"/>
    <property type="match status" value="1"/>
</dbReference>
<dbReference type="AlphaFoldDB" id="A0A5K7YE16"/>
<evidence type="ECO:0000256" key="1">
    <source>
        <dbReference type="ARBA" id="ARBA00022723"/>
    </source>
</evidence>
<dbReference type="Gene3D" id="3.10.20.440">
    <property type="entry name" value="2Fe-2S iron-sulphur cluster binding domain, sarcosine oxidase, alpha subunit, N-terminal domain"/>
    <property type="match status" value="1"/>
</dbReference>
<proteinExistence type="predicted"/>
<dbReference type="PANTHER" id="PTHR42949">
    <property type="entry name" value="ANAEROBIC GLYCEROL-3-PHOSPHATE DEHYDROGENASE SUBUNIT B"/>
    <property type="match status" value="1"/>
</dbReference>
<name>A0A5K7YE16_9BACT</name>
<evidence type="ECO:0000259" key="5">
    <source>
        <dbReference type="PROSITE" id="PS51379"/>
    </source>
</evidence>
<dbReference type="PANTHER" id="PTHR42949:SF3">
    <property type="entry name" value="ANAEROBIC GLYCEROL-3-PHOSPHATE DEHYDROGENASE SUBUNIT B"/>
    <property type="match status" value="1"/>
</dbReference>
<dbReference type="Gene3D" id="1.10.10.1100">
    <property type="entry name" value="BFD-like [2Fe-2S]-binding domain"/>
    <property type="match status" value="1"/>
</dbReference>
<dbReference type="InterPro" id="IPR006058">
    <property type="entry name" value="2Fe2S_fd_BS"/>
</dbReference>
<dbReference type="PROSITE" id="PS00197">
    <property type="entry name" value="2FE2S_FER_1"/>
    <property type="match status" value="1"/>
</dbReference>
<keyword evidence="7" id="KW-1185">Reference proteome</keyword>
<evidence type="ECO:0000256" key="3">
    <source>
        <dbReference type="ARBA" id="ARBA00023004"/>
    </source>
</evidence>
<dbReference type="InterPro" id="IPR036010">
    <property type="entry name" value="2Fe-2S_ferredoxin-like_sf"/>
</dbReference>
<dbReference type="GO" id="GO:0046872">
    <property type="term" value="F:metal ion binding"/>
    <property type="evidence" value="ECO:0007669"/>
    <property type="project" value="UniProtKB-KW"/>
</dbReference>
<dbReference type="SUPFAM" id="SSF54292">
    <property type="entry name" value="2Fe-2S ferredoxin-like"/>
    <property type="match status" value="1"/>
</dbReference>
<dbReference type="PRINTS" id="PR00411">
    <property type="entry name" value="PNDRDTASEI"/>
</dbReference>
<accession>A0A5K7YE16</accession>
<dbReference type="RefSeq" id="WP_155315024.1">
    <property type="nucleotide sequence ID" value="NZ_AP021874.1"/>
</dbReference>
<dbReference type="PRINTS" id="PR00368">
    <property type="entry name" value="FADPNR"/>
</dbReference>
<dbReference type="Gene3D" id="3.30.70.20">
    <property type="match status" value="1"/>
</dbReference>
<dbReference type="Proteomes" id="UP000427906">
    <property type="component" value="Chromosome"/>
</dbReference>
<evidence type="ECO:0000256" key="4">
    <source>
        <dbReference type="ARBA" id="ARBA00023014"/>
    </source>
</evidence>
<dbReference type="Gene3D" id="3.50.50.60">
    <property type="entry name" value="FAD/NAD(P)-binding domain"/>
    <property type="match status" value="2"/>
</dbReference>
<dbReference type="GO" id="GO:0051537">
    <property type="term" value="F:2 iron, 2 sulfur cluster binding"/>
    <property type="evidence" value="ECO:0007669"/>
    <property type="project" value="InterPro"/>
</dbReference>
<evidence type="ECO:0000313" key="6">
    <source>
        <dbReference type="EMBL" id="BBO66685.1"/>
    </source>
</evidence>
<keyword evidence="4" id="KW-0411">Iron-sulfur</keyword>
<dbReference type="EMBL" id="AP021874">
    <property type="protein sequence ID" value="BBO66685.1"/>
    <property type="molecule type" value="Genomic_DNA"/>
</dbReference>
<dbReference type="PROSITE" id="PS51379">
    <property type="entry name" value="4FE4S_FER_2"/>
    <property type="match status" value="1"/>
</dbReference>
<evidence type="ECO:0000313" key="7">
    <source>
        <dbReference type="Proteomes" id="UP000427906"/>
    </source>
</evidence>
<dbReference type="KEGG" id="dalk:DSCA_06150"/>
<dbReference type="InterPro" id="IPR007419">
    <property type="entry name" value="BFD-like_2Fe2S-bd_dom"/>
</dbReference>
<reference evidence="6 7" key="1">
    <citation type="submission" date="2019-11" db="EMBL/GenBank/DDBJ databases">
        <title>Comparative genomics of hydrocarbon-degrading Desulfosarcina strains.</title>
        <authorList>
            <person name="Watanabe M."/>
            <person name="Kojima H."/>
            <person name="Fukui M."/>
        </authorList>
    </citation>
    <scope>NUCLEOTIDE SEQUENCE [LARGE SCALE GENOMIC DNA]</scope>
    <source>
        <strain evidence="6 7">PL12</strain>
    </source>
</reference>
<protein>
    <recommendedName>
        <fullName evidence="5">4Fe-4S ferredoxin-type domain-containing protein</fullName>
    </recommendedName>
</protein>
<keyword evidence="1" id="KW-0479">Metal-binding</keyword>
<evidence type="ECO:0000256" key="2">
    <source>
        <dbReference type="ARBA" id="ARBA00023002"/>
    </source>
</evidence>
<dbReference type="GO" id="GO:0016491">
    <property type="term" value="F:oxidoreductase activity"/>
    <property type="evidence" value="ECO:0007669"/>
    <property type="project" value="UniProtKB-KW"/>
</dbReference>
<dbReference type="InterPro" id="IPR036188">
    <property type="entry name" value="FAD/NAD-bd_sf"/>
</dbReference>
<dbReference type="SUPFAM" id="SSF54862">
    <property type="entry name" value="4Fe-4S ferredoxins"/>
    <property type="match status" value="1"/>
</dbReference>
<sequence>METHRITRHPILEIPTKQEISFTWNGRPLKGLEGEMISSALIANGVHIFGHHHKDNSPQGIFCANGQCSQCLVLADGTPVKSCMTPLKPGMTVESVEGLPTLPADDRVPPLKDVAVESVAVLVIGGGPAGLAAANELGRHGVDTLIVDDKHRLGGKLVLQTHKFFGSVADSYAGTRGFQIGRILAEQIDRHRSVKVWLDTTVVGIFADGIVGAVQGRTYRLIKPEKLLVATGAREKMLSFPGNTLPGVYGAGAFQTLVNRDLVKASEKVLIVGGGNVGLIAGYHAIQAGIEVACLVEALPQVGGYKVHADKLKRLGVPIFTGHTVVAAHGGDRVESVTIAQLDKDWKITPGTHKTFEVDTVLIAVGLAEVNEFYNKAAQWGMDVYAAGDAQEIAEASAAMFTGKIEGLRIARALGLDVGEIPTEWDEKAAILKAKPGPPVAREKPTEEEGIFPVFHCFQEVPCNPCTSVCKAGIVRTVDDRITGLPYVTDRSACTGCGSCVAVCPGLAITLVDYRKDPNHPTVTLPYEVWREKVEVGQRVPVTDEDGAVLGYFQVKKVRVKKKYPRTLLVQVEMDKAVAKQAVGIWVQEKQIEPSDIYEKEPLPDEAVICRCERVTAGEIREKISGGLRDMNQLKAITRAGMGACGSKTCRPMIWRIFQEEGIDLEEVTDRVDRPLFVEVPIGCLAGGTEGEESHE</sequence>
<dbReference type="CDD" id="cd19946">
    <property type="entry name" value="GlpA-like_Fer2_BFD-like"/>
    <property type="match status" value="1"/>
</dbReference>
<dbReference type="OrthoDB" id="9801699at2"/>
<dbReference type="InterPro" id="IPR051691">
    <property type="entry name" value="Metab_Enz_Cyan_OpOx_G3PDH"/>
</dbReference>
<dbReference type="Pfam" id="PF07992">
    <property type="entry name" value="Pyr_redox_2"/>
    <property type="match status" value="1"/>
</dbReference>
<dbReference type="InterPro" id="IPR017896">
    <property type="entry name" value="4Fe4S_Fe-S-bd"/>
</dbReference>
<dbReference type="Pfam" id="PF04324">
    <property type="entry name" value="Fer2_BFD"/>
    <property type="match status" value="1"/>
</dbReference>
<dbReference type="InterPro" id="IPR023753">
    <property type="entry name" value="FAD/NAD-binding_dom"/>
</dbReference>
<gene>
    <name evidence="6" type="ORF">DSCA_06150</name>
</gene>